<reference evidence="1 2" key="1">
    <citation type="submission" date="2016-03" db="EMBL/GenBank/DDBJ databases">
        <title>Cyphomyrmex costatus WGS genome.</title>
        <authorList>
            <person name="Nygaard S."/>
            <person name="Hu H."/>
            <person name="Boomsma J."/>
            <person name="Zhang G."/>
        </authorList>
    </citation>
    <scope>NUCLEOTIDE SEQUENCE [LARGE SCALE GENOMIC DNA]</scope>
    <source>
        <strain evidence="1">MS0001</strain>
        <tissue evidence="1">Whole body</tissue>
    </source>
</reference>
<protein>
    <submittedName>
        <fullName evidence="1">Uncharacterized protein</fullName>
    </submittedName>
</protein>
<dbReference type="Proteomes" id="UP000078542">
    <property type="component" value="Unassembled WGS sequence"/>
</dbReference>
<organism evidence="1 2">
    <name type="scientific">Cyphomyrmex costatus</name>
    <dbReference type="NCBI Taxonomy" id="456900"/>
    <lineage>
        <taxon>Eukaryota</taxon>
        <taxon>Metazoa</taxon>
        <taxon>Ecdysozoa</taxon>
        <taxon>Arthropoda</taxon>
        <taxon>Hexapoda</taxon>
        <taxon>Insecta</taxon>
        <taxon>Pterygota</taxon>
        <taxon>Neoptera</taxon>
        <taxon>Endopterygota</taxon>
        <taxon>Hymenoptera</taxon>
        <taxon>Apocrita</taxon>
        <taxon>Aculeata</taxon>
        <taxon>Formicoidea</taxon>
        <taxon>Formicidae</taxon>
        <taxon>Myrmicinae</taxon>
        <taxon>Cyphomyrmex</taxon>
    </lineage>
</organism>
<accession>A0A195CF49</accession>
<proteinExistence type="predicted"/>
<feature type="non-terminal residue" evidence="1">
    <location>
        <position position="1"/>
    </location>
</feature>
<sequence length="121" mass="13455">LNKRSRLAHPYAFRLCNSNPPFDSAYSVKLASMNTSSGQVCAALSFTTFPRGFTISGLDEGLIPDPNTVLADFSVYLKSTLHRCCFRLHPVSLDKSIAMEGENPHSNICYLLIKCSNLFRH</sequence>
<dbReference type="AlphaFoldDB" id="A0A195CF49"/>
<gene>
    <name evidence="1" type="ORF">ALC62_09769</name>
</gene>
<dbReference type="EMBL" id="KQ977827">
    <property type="protein sequence ID" value="KYM99422.1"/>
    <property type="molecule type" value="Genomic_DNA"/>
</dbReference>
<evidence type="ECO:0000313" key="2">
    <source>
        <dbReference type="Proteomes" id="UP000078542"/>
    </source>
</evidence>
<keyword evidence="2" id="KW-1185">Reference proteome</keyword>
<name>A0A195CF49_9HYME</name>
<evidence type="ECO:0000313" key="1">
    <source>
        <dbReference type="EMBL" id="KYM99422.1"/>
    </source>
</evidence>